<name>A0A3S2ZD42_9PROT</name>
<evidence type="ECO:0000259" key="1">
    <source>
        <dbReference type="PROSITE" id="PS51186"/>
    </source>
</evidence>
<dbReference type="Gene3D" id="3.40.630.30">
    <property type="match status" value="1"/>
</dbReference>
<dbReference type="CDD" id="cd04301">
    <property type="entry name" value="NAT_SF"/>
    <property type="match status" value="1"/>
</dbReference>
<dbReference type="PROSITE" id="PS51186">
    <property type="entry name" value="GNAT"/>
    <property type="match status" value="1"/>
</dbReference>
<dbReference type="InterPro" id="IPR016181">
    <property type="entry name" value="Acyl_CoA_acyltransferase"/>
</dbReference>
<comment type="caution">
    <text evidence="2">The sequence shown here is derived from an EMBL/GenBank/DDBJ whole genome shotgun (WGS) entry which is preliminary data.</text>
</comment>
<dbReference type="EMBL" id="SADE01000001">
    <property type="protein sequence ID" value="RVU39765.1"/>
    <property type="molecule type" value="Genomic_DNA"/>
</dbReference>
<proteinExistence type="predicted"/>
<dbReference type="Proteomes" id="UP000287447">
    <property type="component" value="Unassembled WGS sequence"/>
</dbReference>
<reference evidence="3" key="1">
    <citation type="submission" date="2019-01" db="EMBL/GenBank/DDBJ databases">
        <title>Gri0909 isolated from a small marine red alga.</title>
        <authorList>
            <person name="Kim J."/>
            <person name="Jeong S.E."/>
            <person name="Jeon C.O."/>
        </authorList>
    </citation>
    <scope>NUCLEOTIDE SEQUENCE [LARGE SCALE GENOMIC DNA]</scope>
    <source>
        <strain evidence="3">Gri0909</strain>
    </source>
</reference>
<dbReference type="Pfam" id="PF00583">
    <property type="entry name" value="Acetyltransf_1"/>
    <property type="match status" value="1"/>
</dbReference>
<dbReference type="InterPro" id="IPR000182">
    <property type="entry name" value="GNAT_dom"/>
</dbReference>
<organism evidence="2 3">
    <name type="scientific">Hwanghaeella grinnelliae</name>
    <dbReference type="NCBI Taxonomy" id="2500179"/>
    <lineage>
        <taxon>Bacteria</taxon>
        <taxon>Pseudomonadati</taxon>
        <taxon>Pseudomonadota</taxon>
        <taxon>Alphaproteobacteria</taxon>
        <taxon>Rhodospirillales</taxon>
        <taxon>Rhodospirillaceae</taxon>
        <taxon>Hwanghaeella</taxon>
    </lineage>
</organism>
<dbReference type="AlphaFoldDB" id="A0A3S2ZD42"/>
<feature type="domain" description="N-acetyltransferase" evidence="1">
    <location>
        <begin position="1"/>
        <end position="147"/>
    </location>
</feature>
<evidence type="ECO:0000313" key="2">
    <source>
        <dbReference type="EMBL" id="RVU39765.1"/>
    </source>
</evidence>
<evidence type="ECO:0000313" key="3">
    <source>
        <dbReference type="Proteomes" id="UP000287447"/>
    </source>
</evidence>
<keyword evidence="3" id="KW-1185">Reference proteome</keyword>
<accession>A0A3S2ZD42</accession>
<keyword evidence="2" id="KW-0808">Transferase</keyword>
<protein>
    <submittedName>
        <fullName evidence="2">N-acetyltransferase</fullName>
    </submittedName>
</protein>
<dbReference type="GO" id="GO:0016747">
    <property type="term" value="F:acyltransferase activity, transferring groups other than amino-acyl groups"/>
    <property type="evidence" value="ECO:0007669"/>
    <property type="project" value="InterPro"/>
</dbReference>
<gene>
    <name evidence="2" type="ORF">EOI86_05290</name>
</gene>
<dbReference type="SUPFAM" id="SSF55729">
    <property type="entry name" value="Acyl-CoA N-acyltransferases (Nat)"/>
    <property type="match status" value="1"/>
</dbReference>
<dbReference type="OrthoDB" id="8894819at2"/>
<sequence length="147" mass="16276">MKANKGDTAKTDIRKAFETGPPPGLIAYDGADPVAWCSIAPRDVFIRLGASKVLSPVDERPVWSVSCFFIKKCYRGDGLAQRLLEAADDFVRSQGGNMVEGYPIDPVKKPYPTAYAWTGFAGSFRNAGFQEVARRSETRPIMRRQLD</sequence>